<evidence type="ECO:0000313" key="4">
    <source>
        <dbReference type="EMBL" id="PWI31891.1"/>
    </source>
</evidence>
<keyword evidence="3" id="KW-0460">Magnesium</keyword>
<dbReference type="SUPFAM" id="SSF56784">
    <property type="entry name" value="HAD-like"/>
    <property type="match status" value="1"/>
</dbReference>
<dbReference type="EMBL" id="QFWT01000014">
    <property type="protein sequence ID" value="PWI31891.1"/>
    <property type="molecule type" value="Genomic_DNA"/>
</dbReference>
<dbReference type="Pfam" id="PF00702">
    <property type="entry name" value="Hydrolase"/>
    <property type="match status" value="1"/>
</dbReference>
<evidence type="ECO:0000256" key="3">
    <source>
        <dbReference type="ARBA" id="ARBA00022842"/>
    </source>
</evidence>
<dbReference type="Gene3D" id="1.20.120.1600">
    <property type="match status" value="1"/>
</dbReference>
<dbReference type="InterPro" id="IPR036412">
    <property type="entry name" value="HAD-like_sf"/>
</dbReference>
<keyword evidence="2" id="KW-0378">Hydrolase</keyword>
<dbReference type="SFLD" id="SFLDS00003">
    <property type="entry name" value="Haloacid_Dehalogenase"/>
    <property type="match status" value="1"/>
</dbReference>
<organism evidence="4 5">
    <name type="scientific">Vibrio albus</name>
    <dbReference type="NCBI Taxonomy" id="2200953"/>
    <lineage>
        <taxon>Bacteria</taxon>
        <taxon>Pseudomonadati</taxon>
        <taxon>Pseudomonadota</taxon>
        <taxon>Gammaproteobacteria</taxon>
        <taxon>Vibrionales</taxon>
        <taxon>Vibrionaceae</taxon>
        <taxon>Vibrio</taxon>
    </lineage>
</organism>
<dbReference type="GO" id="GO:0009231">
    <property type="term" value="P:riboflavin biosynthetic process"/>
    <property type="evidence" value="ECO:0007669"/>
    <property type="project" value="TreeGrafter"/>
</dbReference>
<comment type="cofactor">
    <cofactor evidence="1">
        <name>Mg(2+)</name>
        <dbReference type="ChEBI" id="CHEBI:18420"/>
    </cofactor>
</comment>
<keyword evidence="5" id="KW-1185">Reference proteome</keyword>
<dbReference type="AlphaFoldDB" id="A0A2U3B517"/>
<reference evidence="4 5" key="1">
    <citation type="submission" date="2018-05" db="EMBL/GenBank/DDBJ databases">
        <title>Vibrio limimaris sp. nov., isolated from marine sediment.</title>
        <authorList>
            <person name="Li C.-M."/>
        </authorList>
    </citation>
    <scope>NUCLEOTIDE SEQUENCE [LARGE SCALE GENOMIC DNA]</scope>
    <source>
        <strain evidence="4 5">E4404</strain>
    </source>
</reference>
<dbReference type="OrthoDB" id="367448at2"/>
<comment type="caution">
    <text evidence="4">The sequence shown here is derived from an EMBL/GenBank/DDBJ whole genome shotgun (WGS) entry which is preliminary data.</text>
</comment>
<evidence type="ECO:0000256" key="1">
    <source>
        <dbReference type="ARBA" id="ARBA00001946"/>
    </source>
</evidence>
<dbReference type="NCBIfam" id="NF008018">
    <property type="entry name" value="PRK10748.1"/>
    <property type="match status" value="1"/>
</dbReference>
<name>A0A2U3B517_9VIBR</name>
<dbReference type="RefSeq" id="WP_109321194.1">
    <property type="nucleotide sequence ID" value="NZ_QFWT01000014.1"/>
</dbReference>
<protein>
    <submittedName>
        <fullName evidence="4">5-amino-6-(5-phospho-D-ribitylamino)uracil phosphatase YigB</fullName>
    </submittedName>
</protein>
<dbReference type="InterPro" id="IPR051400">
    <property type="entry name" value="HAD-like_hydrolase"/>
</dbReference>
<dbReference type="SFLD" id="SFLDG01129">
    <property type="entry name" value="C1.5:_HAD__Beta-PGM__Phosphata"/>
    <property type="match status" value="1"/>
</dbReference>
<evidence type="ECO:0000256" key="2">
    <source>
        <dbReference type="ARBA" id="ARBA00022801"/>
    </source>
</evidence>
<accession>A0A2U3B517</accession>
<dbReference type="InterPro" id="IPR006439">
    <property type="entry name" value="HAD-SF_hydro_IA"/>
</dbReference>
<dbReference type="PANTHER" id="PTHR46470:SF4">
    <property type="entry name" value="5-AMINO-6-(5-PHOSPHO-D-RIBITYLAMINO)URACIL PHOSPHATASE YIGB"/>
    <property type="match status" value="1"/>
</dbReference>
<dbReference type="Proteomes" id="UP000245362">
    <property type="component" value="Unassembled WGS sequence"/>
</dbReference>
<dbReference type="NCBIfam" id="TIGR01549">
    <property type="entry name" value="HAD-SF-IA-v1"/>
    <property type="match status" value="1"/>
</dbReference>
<dbReference type="GO" id="GO:0016787">
    <property type="term" value="F:hydrolase activity"/>
    <property type="evidence" value="ECO:0007669"/>
    <property type="project" value="UniProtKB-KW"/>
</dbReference>
<gene>
    <name evidence="4" type="ORF">DI392_18610</name>
</gene>
<dbReference type="InterPro" id="IPR023214">
    <property type="entry name" value="HAD_sf"/>
</dbReference>
<sequence length="241" mass="27468">MQFYRRPSPIQAMSFDLDDTLYDNRPVIERLEQEMIVWLHNHHPLTATLPLNAWSKLKQDIATASPQLRHDVTLWRKMQIKHGLIQLGYSESSAETASEAAIQQVLWLRNQVDVPDNTHNVMAELAAKIPLVAITNGNVDPHRIGLGDYFQLILKAGPDGRSKPFADMFSQAAEFLELPPENILHIGDHLKTDVTGALHAGFQACWINDQKKNIITEKYSRLLPHIEINRLEELLLLPEHQ</sequence>
<evidence type="ECO:0000313" key="5">
    <source>
        <dbReference type="Proteomes" id="UP000245362"/>
    </source>
</evidence>
<proteinExistence type="predicted"/>
<dbReference type="Gene3D" id="3.40.50.1000">
    <property type="entry name" value="HAD superfamily/HAD-like"/>
    <property type="match status" value="1"/>
</dbReference>
<dbReference type="PANTHER" id="PTHR46470">
    <property type="entry name" value="N-ACYLNEURAMINATE-9-PHOSPHATASE"/>
    <property type="match status" value="1"/>
</dbReference>